<feature type="coiled-coil region" evidence="1">
    <location>
        <begin position="104"/>
        <end position="134"/>
    </location>
</feature>
<dbReference type="AlphaFoldDB" id="X0RUU6"/>
<protein>
    <recommendedName>
        <fullName evidence="2">DUF7695 domain-containing protein</fullName>
    </recommendedName>
</protein>
<name>X0RUU6_9ZZZZ</name>
<organism evidence="3">
    <name type="scientific">marine sediment metagenome</name>
    <dbReference type="NCBI Taxonomy" id="412755"/>
    <lineage>
        <taxon>unclassified sequences</taxon>
        <taxon>metagenomes</taxon>
        <taxon>ecological metagenomes</taxon>
    </lineage>
</organism>
<sequence length="137" mass="15989">MKVKATICPKCGDQIFSRARHDMRYCNCRSISIDGGFDYSRGSFAEGIKANEIKSVEIEVPATQDELYWDWWHGKDKFGWIEKDDWGRGEYKETKMKENEITIVVNTEEAIKSLDELREKLESIQSLVENIFNIKKT</sequence>
<comment type="caution">
    <text evidence="3">The sequence shown here is derived from an EMBL/GenBank/DDBJ whole genome shotgun (WGS) entry which is preliminary data.</text>
</comment>
<reference evidence="3" key="1">
    <citation type="journal article" date="2014" name="Front. Microbiol.">
        <title>High frequency of phylogenetically diverse reductive dehalogenase-homologous genes in deep subseafloor sedimentary metagenomes.</title>
        <authorList>
            <person name="Kawai M."/>
            <person name="Futagami T."/>
            <person name="Toyoda A."/>
            <person name="Takaki Y."/>
            <person name="Nishi S."/>
            <person name="Hori S."/>
            <person name="Arai W."/>
            <person name="Tsubouchi T."/>
            <person name="Morono Y."/>
            <person name="Uchiyama I."/>
            <person name="Ito T."/>
            <person name="Fujiyama A."/>
            <person name="Inagaki F."/>
            <person name="Takami H."/>
        </authorList>
    </citation>
    <scope>NUCLEOTIDE SEQUENCE</scope>
    <source>
        <strain evidence="3">Expedition CK06-06</strain>
    </source>
</reference>
<dbReference type="Pfam" id="PF24749">
    <property type="entry name" value="DUF7695"/>
    <property type="match status" value="1"/>
</dbReference>
<evidence type="ECO:0000259" key="2">
    <source>
        <dbReference type="Pfam" id="PF24749"/>
    </source>
</evidence>
<dbReference type="InterPro" id="IPR056112">
    <property type="entry name" value="DUF7695"/>
</dbReference>
<accession>X0RUU6</accession>
<gene>
    <name evidence="3" type="ORF">S01H1_14551</name>
</gene>
<dbReference type="EMBL" id="BARS01007577">
    <property type="protein sequence ID" value="GAF67507.1"/>
    <property type="molecule type" value="Genomic_DNA"/>
</dbReference>
<keyword evidence="1" id="KW-0175">Coiled coil</keyword>
<evidence type="ECO:0000256" key="1">
    <source>
        <dbReference type="SAM" id="Coils"/>
    </source>
</evidence>
<proteinExistence type="predicted"/>
<evidence type="ECO:0000313" key="3">
    <source>
        <dbReference type="EMBL" id="GAF67507.1"/>
    </source>
</evidence>
<feature type="domain" description="DUF7695" evidence="2">
    <location>
        <begin position="8"/>
        <end position="46"/>
    </location>
</feature>